<dbReference type="InterPro" id="IPR036390">
    <property type="entry name" value="WH_DNA-bd_sf"/>
</dbReference>
<sequence length="303" mass="34013">MNLRHLEYFRVLADLEHYTQAAGRLCITQPSLSHAIAELEKELEVPLFEKQGRNVRLTKFGKHFLQYASNALDELDRGEKKIRQLACPSKGVVELAFIYTLGARFVPRVVQAFASHEQNKEVQLLFYQGSTTDIIHQLKDERCDLAFCSKVDGEPDIEFVPIAKQELVVIVHPSHPLAAYDRVDLKSTAGYPFICFNRGSGVRPVIDQLFEQSGVTPNIICEVEEDTAMAGLVSINYGIAVMPCISSLAQFPVKAVKIASPSYERFIYLASVKNRYLAPASARFRDFAITYGQDHFLATHTTV</sequence>
<name>A0A2W6NLC6_9BACL</name>
<dbReference type="AlphaFoldDB" id="A0A2W6NLC6"/>
<dbReference type="PRINTS" id="PR00039">
    <property type="entry name" value="HTHLYSR"/>
</dbReference>
<keyword evidence="2" id="KW-0805">Transcription regulation</keyword>
<dbReference type="InterPro" id="IPR050950">
    <property type="entry name" value="HTH-type_LysR_regulators"/>
</dbReference>
<dbReference type="Pfam" id="PF03466">
    <property type="entry name" value="LysR_substrate"/>
    <property type="match status" value="1"/>
</dbReference>
<evidence type="ECO:0000256" key="3">
    <source>
        <dbReference type="ARBA" id="ARBA00023125"/>
    </source>
</evidence>
<dbReference type="SUPFAM" id="SSF53850">
    <property type="entry name" value="Periplasmic binding protein-like II"/>
    <property type="match status" value="1"/>
</dbReference>
<feature type="domain" description="HTH lysR-type" evidence="5">
    <location>
        <begin position="1"/>
        <end position="58"/>
    </location>
</feature>
<dbReference type="EMBL" id="QKWW01000017">
    <property type="protein sequence ID" value="PZT56589.1"/>
    <property type="molecule type" value="Genomic_DNA"/>
</dbReference>
<dbReference type="InterPro" id="IPR036388">
    <property type="entry name" value="WH-like_DNA-bd_sf"/>
</dbReference>
<dbReference type="Gene3D" id="1.10.10.10">
    <property type="entry name" value="Winged helix-like DNA-binding domain superfamily/Winged helix DNA-binding domain"/>
    <property type="match status" value="1"/>
</dbReference>
<dbReference type="PANTHER" id="PTHR30419">
    <property type="entry name" value="HTH-TYPE TRANSCRIPTIONAL REGULATOR YBHD"/>
    <property type="match status" value="1"/>
</dbReference>
<reference evidence="6 7" key="1">
    <citation type="submission" date="2018-06" db="EMBL/GenBank/DDBJ databases">
        <title>Isolation of heavy metals resistant Paenibacillus silvae NC2 from Gold-Copper mine in ZiJin, China.</title>
        <authorList>
            <person name="Xu J."/>
            <person name="Mazhar H.S."/>
            <person name="Rensing C."/>
        </authorList>
    </citation>
    <scope>NUCLEOTIDE SEQUENCE [LARGE SCALE GENOMIC DNA]</scope>
    <source>
        <strain evidence="6 7">NC2</strain>
    </source>
</reference>
<dbReference type="SUPFAM" id="SSF46785">
    <property type="entry name" value="Winged helix' DNA-binding domain"/>
    <property type="match status" value="1"/>
</dbReference>
<dbReference type="PROSITE" id="PS50931">
    <property type="entry name" value="HTH_LYSR"/>
    <property type="match status" value="1"/>
</dbReference>
<dbReference type="InterPro" id="IPR005119">
    <property type="entry name" value="LysR_subst-bd"/>
</dbReference>
<dbReference type="CDD" id="cd08434">
    <property type="entry name" value="PBP2_GltC_like"/>
    <property type="match status" value="1"/>
</dbReference>
<dbReference type="Pfam" id="PF00126">
    <property type="entry name" value="HTH_1"/>
    <property type="match status" value="1"/>
</dbReference>
<evidence type="ECO:0000256" key="1">
    <source>
        <dbReference type="ARBA" id="ARBA00009437"/>
    </source>
</evidence>
<protein>
    <submittedName>
        <fullName evidence="6">LysR family transcriptional regulator</fullName>
    </submittedName>
</protein>
<keyword evidence="4" id="KW-0804">Transcription</keyword>
<dbReference type="PANTHER" id="PTHR30419:SF28">
    <property type="entry name" value="HTH-TYPE TRANSCRIPTIONAL REGULATOR BSDA"/>
    <property type="match status" value="1"/>
</dbReference>
<comment type="caution">
    <text evidence="6">The sequence shown here is derived from an EMBL/GenBank/DDBJ whole genome shotgun (WGS) entry which is preliminary data.</text>
</comment>
<evidence type="ECO:0000259" key="5">
    <source>
        <dbReference type="PROSITE" id="PS50931"/>
    </source>
</evidence>
<evidence type="ECO:0000313" key="6">
    <source>
        <dbReference type="EMBL" id="PZT56589.1"/>
    </source>
</evidence>
<evidence type="ECO:0000313" key="7">
    <source>
        <dbReference type="Proteomes" id="UP000249204"/>
    </source>
</evidence>
<keyword evidence="3" id="KW-0238">DNA-binding</keyword>
<dbReference type="RefSeq" id="WP_111269362.1">
    <property type="nucleotide sequence ID" value="NZ_QKWW01000017.1"/>
</dbReference>
<dbReference type="Proteomes" id="UP000249204">
    <property type="component" value="Unassembled WGS sequence"/>
</dbReference>
<evidence type="ECO:0000256" key="2">
    <source>
        <dbReference type="ARBA" id="ARBA00023015"/>
    </source>
</evidence>
<accession>A0A2W6NLC6</accession>
<dbReference type="FunFam" id="1.10.10.10:FF:000001">
    <property type="entry name" value="LysR family transcriptional regulator"/>
    <property type="match status" value="1"/>
</dbReference>
<dbReference type="InterPro" id="IPR000847">
    <property type="entry name" value="LysR_HTH_N"/>
</dbReference>
<dbReference type="GO" id="GO:0003677">
    <property type="term" value="F:DNA binding"/>
    <property type="evidence" value="ECO:0007669"/>
    <property type="project" value="UniProtKB-KW"/>
</dbReference>
<evidence type="ECO:0000256" key="4">
    <source>
        <dbReference type="ARBA" id="ARBA00023163"/>
    </source>
</evidence>
<comment type="similarity">
    <text evidence="1">Belongs to the LysR transcriptional regulatory family.</text>
</comment>
<proteinExistence type="inferred from homology"/>
<organism evidence="6 7">
    <name type="scientific">Paenibacillus silvae</name>
    <dbReference type="NCBI Taxonomy" id="1325358"/>
    <lineage>
        <taxon>Bacteria</taxon>
        <taxon>Bacillati</taxon>
        <taxon>Bacillota</taxon>
        <taxon>Bacilli</taxon>
        <taxon>Bacillales</taxon>
        <taxon>Paenibacillaceae</taxon>
        <taxon>Paenibacillus</taxon>
    </lineage>
</organism>
<gene>
    <name evidence="6" type="ORF">DN757_05965</name>
</gene>
<dbReference type="GO" id="GO:0003700">
    <property type="term" value="F:DNA-binding transcription factor activity"/>
    <property type="evidence" value="ECO:0007669"/>
    <property type="project" value="InterPro"/>
</dbReference>
<dbReference type="Gene3D" id="3.40.190.290">
    <property type="match status" value="1"/>
</dbReference>
<dbReference type="GO" id="GO:0005829">
    <property type="term" value="C:cytosol"/>
    <property type="evidence" value="ECO:0007669"/>
    <property type="project" value="TreeGrafter"/>
</dbReference>